<sequence>MSSLQKSVLKSSLGNYTLPPRNPAGGFGRNRQPPDFNPVHWSVYFEKKDIVQANGNKFCVYSVLPETLQGMPVVTLLHGGGFSGLSWAVMGKILSTYINAQVIAIDLRGHGETATSNDDDLSAETMANDILDIFTELKLQNNPIIIVGHSLGGALAVHSTEKVLEGQEFNVVAITVIDVVEGSAMESLSTMHAVLKQRPKSFPTLTRAIEWSMKSGVIKNRDSAKVSMPGQLKVILTDEPATTHVSPPSSDSGIVAQGETGAQPIDNCSEAVSEKSSPAVHPDAILEEQEEDELPKDIDQSFPPPLPPAPSKDNYTWRIDLHKTEPFWQGWFKGMSSKFLSLQCPKLLMLAGVDRLDRDLTVGQMQGKFQMNVISNVGHAVHEDSPEEVVEYVSAFLVRHKLVESKKDFHPVMPGC</sequence>
<keyword evidence="7" id="KW-1185">Reference proteome</keyword>
<evidence type="ECO:0000256" key="4">
    <source>
        <dbReference type="SAM" id="MobiDB-lite"/>
    </source>
</evidence>
<comment type="function">
    <text evidence="3">Demethylates proteins that have been reversibly carboxymethylated.</text>
</comment>
<evidence type="ECO:0000313" key="7">
    <source>
        <dbReference type="Proteomes" id="UP000708208"/>
    </source>
</evidence>
<comment type="caution">
    <text evidence="6">The sequence shown here is derived from an EMBL/GenBank/DDBJ whole genome shotgun (WGS) entry which is preliminary data.</text>
</comment>
<evidence type="ECO:0000259" key="5">
    <source>
        <dbReference type="Pfam" id="PF12697"/>
    </source>
</evidence>
<dbReference type="PIRSF" id="PIRSF022950">
    <property type="entry name" value="PPase_methylesterase_euk"/>
    <property type="match status" value="1"/>
</dbReference>
<evidence type="ECO:0000256" key="2">
    <source>
        <dbReference type="ARBA" id="ARBA00022801"/>
    </source>
</evidence>
<dbReference type="InterPro" id="IPR016812">
    <property type="entry name" value="PPase_methylesterase_euk"/>
</dbReference>
<keyword evidence="1 3" id="KW-0719">Serine esterase</keyword>
<feature type="domain" description="AB hydrolase-1" evidence="5">
    <location>
        <begin position="76"/>
        <end position="214"/>
    </location>
</feature>
<dbReference type="GO" id="GO:0051723">
    <property type="term" value="F:protein methylesterase activity"/>
    <property type="evidence" value="ECO:0007669"/>
    <property type="project" value="InterPro"/>
</dbReference>
<dbReference type="PANTHER" id="PTHR14189">
    <property type="entry name" value="PROTEIN PHOSPHATASE METHYLESTERASE-1 RELATED"/>
    <property type="match status" value="1"/>
</dbReference>
<dbReference type="Pfam" id="PF12697">
    <property type="entry name" value="Abhydrolase_6"/>
    <property type="match status" value="1"/>
</dbReference>
<evidence type="ECO:0000256" key="1">
    <source>
        <dbReference type="ARBA" id="ARBA00022487"/>
    </source>
</evidence>
<protein>
    <recommendedName>
        <fullName evidence="3">Protein phosphatase methylesterase 1</fullName>
        <shortName evidence="3">PME-1</shortName>
        <ecNumber evidence="3">3.1.1.-</ecNumber>
    </recommendedName>
</protein>
<feature type="compositionally biased region" description="Polar residues" evidence="4">
    <location>
        <begin position="243"/>
        <end position="252"/>
    </location>
</feature>
<evidence type="ECO:0000313" key="6">
    <source>
        <dbReference type="EMBL" id="CAG7724794.1"/>
    </source>
</evidence>
<organism evidence="6 7">
    <name type="scientific">Allacma fusca</name>
    <dbReference type="NCBI Taxonomy" id="39272"/>
    <lineage>
        <taxon>Eukaryota</taxon>
        <taxon>Metazoa</taxon>
        <taxon>Ecdysozoa</taxon>
        <taxon>Arthropoda</taxon>
        <taxon>Hexapoda</taxon>
        <taxon>Collembola</taxon>
        <taxon>Symphypleona</taxon>
        <taxon>Sminthuridae</taxon>
        <taxon>Allacma</taxon>
    </lineage>
</organism>
<dbReference type="AlphaFoldDB" id="A0A8J2KET9"/>
<gene>
    <name evidence="6" type="ORF">AFUS01_LOCUS13794</name>
</gene>
<feature type="region of interest" description="Disordered" evidence="4">
    <location>
        <begin position="241"/>
        <end position="261"/>
    </location>
</feature>
<evidence type="ECO:0000256" key="3">
    <source>
        <dbReference type="PIRNR" id="PIRNR022950"/>
    </source>
</evidence>
<feature type="region of interest" description="Disordered" evidence="4">
    <location>
        <begin position="13"/>
        <end position="32"/>
    </location>
</feature>
<dbReference type="EMBL" id="CAJVCH010114065">
    <property type="protein sequence ID" value="CAG7724794.1"/>
    <property type="molecule type" value="Genomic_DNA"/>
</dbReference>
<dbReference type="EC" id="3.1.1.-" evidence="3"/>
<keyword evidence="2 3" id="KW-0378">Hydrolase</keyword>
<comment type="similarity">
    <text evidence="3">Belongs to the AB hydrolase superfamily.</text>
</comment>
<proteinExistence type="inferred from homology"/>
<reference evidence="6" key="1">
    <citation type="submission" date="2021-06" db="EMBL/GenBank/DDBJ databases">
        <authorList>
            <person name="Hodson N. C."/>
            <person name="Mongue J. A."/>
            <person name="Jaron S. K."/>
        </authorList>
    </citation>
    <scope>NUCLEOTIDE SEQUENCE</scope>
</reference>
<accession>A0A8J2KET9</accession>
<dbReference type="OrthoDB" id="194865at2759"/>
<dbReference type="InterPro" id="IPR000073">
    <property type="entry name" value="AB_hydrolase_1"/>
</dbReference>
<dbReference type="PANTHER" id="PTHR14189:SF0">
    <property type="entry name" value="PROTEIN PHOSPHATASE METHYLESTERASE 1"/>
    <property type="match status" value="1"/>
</dbReference>
<name>A0A8J2KET9_9HEXA</name>
<dbReference type="Proteomes" id="UP000708208">
    <property type="component" value="Unassembled WGS sequence"/>
</dbReference>